<feature type="transmembrane region" description="Helical" evidence="2">
    <location>
        <begin position="159"/>
        <end position="178"/>
    </location>
</feature>
<dbReference type="Pfam" id="PF07950">
    <property type="entry name" value="MCP1_TM"/>
    <property type="match status" value="1"/>
</dbReference>
<dbReference type="PANTHER" id="PTHR38409">
    <property type="entry name" value="MDM10-COMPLEMENTING PROTEIN 1"/>
    <property type="match status" value="1"/>
</dbReference>
<feature type="transmembrane region" description="Helical" evidence="2">
    <location>
        <begin position="267"/>
        <end position="286"/>
    </location>
</feature>
<evidence type="ECO:0000256" key="2">
    <source>
        <dbReference type="SAM" id="Phobius"/>
    </source>
</evidence>
<feature type="transmembrane region" description="Helical" evidence="2">
    <location>
        <begin position="320"/>
        <end position="343"/>
    </location>
</feature>
<reference evidence="4" key="1">
    <citation type="journal article" date="2023" name="Mol. Phylogenet. Evol.">
        <title>Genome-scale phylogeny and comparative genomics of the fungal order Sordariales.</title>
        <authorList>
            <person name="Hensen N."/>
            <person name="Bonometti L."/>
            <person name="Westerberg I."/>
            <person name="Brannstrom I.O."/>
            <person name="Guillou S."/>
            <person name="Cros-Aarteil S."/>
            <person name="Calhoun S."/>
            <person name="Haridas S."/>
            <person name="Kuo A."/>
            <person name="Mondo S."/>
            <person name="Pangilinan J."/>
            <person name="Riley R."/>
            <person name="LaButti K."/>
            <person name="Andreopoulos B."/>
            <person name="Lipzen A."/>
            <person name="Chen C."/>
            <person name="Yan M."/>
            <person name="Daum C."/>
            <person name="Ng V."/>
            <person name="Clum A."/>
            <person name="Steindorff A."/>
            <person name="Ohm R.A."/>
            <person name="Martin F."/>
            <person name="Silar P."/>
            <person name="Natvig D.O."/>
            <person name="Lalanne C."/>
            <person name="Gautier V."/>
            <person name="Ament-Velasquez S.L."/>
            <person name="Kruys A."/>
            <person name="Hutchinson M.I."/>
            <person name="Powell A.J."/>
            <person name="Barry K."/>
            <person name="Miller A.N."/>
            <person name="Grigoriev I.V."/>
            <person name="Debuchy R."/>
            <person name="Gladieux P."/>
            <person name="Hiltunen Thoren M."/>
            <person name="Johannesson H."/>
        </authorList>
    </citation>
    <scope>NUCLEOTIDE SEQUENCE</scope>
    <source>
        <strain evidence="4">FGSC 1904</strain>
    </source>
</reference>
<dbReference type="EMBL" id="JAUTDP010000009">
    <property type="protein sequence ID" value="KAK3396227.1"/>
    <property type="molecule type" value="Genomic_DNA"/>
</dbReference>
<feature type="transmembrane region" description="Helical" evidence="2">
    <location>
        <begin position="215"/>
        <end position="235"/>
    </location>
</feature>
<evidence type="ECO:0000259" key="3">
    <source>
        <dbReference type="Pfam" id="PF07950"/>
    </source>
</evidence>
<dbReference type="GO" id="GO:0005741">
    <property type="term" value="C:mitochondrial outer membrane"/>
    <property type="evidence" value="ECO:0007669"/>
    <property type="project" value="TreeGrafter"/>
</dbReference>
<sequence>MNPNELYPRDHRGLSHKASQETFISLVQLDPEPILDAYQQGGADFDPTRDASPSSDDAGEGGSLADSIHSLKSSGSGGTAGGIGLGTGTASLGLSGGGHGAIYYLTRIQRYSSYTFSLFGALHLATTSVIPLLARSVPASESYLLLAREIYQTPLSEPLLVALPIVAHVGAGLLARLLRRRQNLKRYYGVGSDEKTHGLIAKPTARFLRSGWPRLSWIALSGYVSTLAVAAHAFMNRGLPLMVEGDSANIGLAYVAHGFVRHPWTSWAAYAALLGVGCGHMVWGWAKWFGVSQGAGWKLERHTGVSEVDRTARRRRRRRLILINAVAAAATALWAAGGLGVVARGGETLGWVGKVYDGLYDMVPFFA</sequence>
<dbReference type="GO" id="GO:0055088">
    <property type="term" value="P:lipid homeostasis"/>
    <property type="evidence" value="ECO:0007669"/>
    <property type="project" value="InterPro"/>
</dbReference>
<keyword evidence="2" id="KW-0472">Membrane</keyword>
<evidence type="ECO:0000313" key="4">
    <source>
        <dbReference type="EMBL" id="KAK3396227.1"/>
    </source>
</evidence>
<protein>
    <recommendedName>
        <fullName evidence="3">Mitochondrial adapter protein MCP1 transmembrane domain-containing protein</fullName>
    </recommendedName>
</protein>
<keyword evidence="2" id="KW-0812">Transmembrane</keyword>
<name>A0AAE0PAK4_SORBR</name>
<dbReference type="PANTHER" id="PTHR38409:SF1">
    <property type="entry name" value="MITOCHONDRIAL ADAPTER PROTEIN MCP1"/>
    <property type="match status" value="1"/>
</dbReference>
<dbReference type="InterPro" id="IPR039960">
    <property type="entry name" value="MCP1"/>
</dbReference>
<dbReference type="GO" id="GO:0007005">
    <property type="term" value="P:mitochondrion organization"/>
    <property type="evidence" value="ECO:0007669"/>
    <property type="project" value="TreeGrafter"/>
</dbReference>
<reference evidence="4" key="2">
    <citation type="submission" date="2023-07" db="EMBL/GenBank/DDBJ databases">
        <authorList>
            <consortium name="Lawrence Berkeley National Laboratory"/>
            <person name="Haridas S."/>
            <person name="Hensen N."/>
            <person name="Bonometti L."/>
            <person name="Westerberg I."/>
            <person name="Brannstrom I.O."/>
            <person name="Guillou S."/>
            <person name="Cros-Aarteil S."/>
            <person name="Calhoun S."/>
            <person name="Kuo A."/>
            <person name="Mondo S."/>
            <person name="Pangilinan J."/>
            <person name="Riley R."/>
            <person name="LaButti K."/>
            <person name="Andreopoulos B."/>
            <person name="Lipzen A."/>
            <person name="Chen C."/>
            <person name="Yanf M."/>
            <person name="Daum C."/>
            <person name="Ng V."/>
            <person name="Clum A."/>
            <person name="Steindorff A."/>
            <person name="Ohm R."/>
            <person name="Martin F."/>
            <person name="Silar P."/>
            <person name="Natvig D."/>
            <person name="Lalanne C."/>
            <person name="Gautier V."/>
            <person name="Ament-velasquez S.L."/>
            <person name="Kruys A."/>
            <person name="Hutchinson M.I."/>
            <person name="Powell A.J."/>
            <person name="Barry K."/>
            <person name="Miller A.N."/>
            <person name="Grigoriev I.V."/>
            <person name="Debuchy R."/>
            <person name="Gladieux P."/>
            <person name="Thoren M.H."/>
            <person name="Johannesson H."/>
        </authorList>
    </citation>
    <scope>NUCLEOTIDE SEQUENCE</scope>
    <source>
        <strain evidence="4">FGSC 1904</strain>
    </source>
</reference>
<feature type="domain" description="Mitochondrial adapter protein MCP1 transmembrane" evidence="3">
    <location>
        <begin position="229"/>
        <end position="347"/>
    </location>
</feature>
<dbReference type="AlphaFoldDB" id="A0AAE0PAK4"/>
<evidence type="ECO:0000256" key="1">
    <source>
        <dbReference type="SAM" id="MobiDB-lite"/>
    </source>
</evidence>
<keyword evidence="5" id="KW-1185">Reference proteome</keyword>
<proteinExistence type="predicted"/>
<dbReference type="Proteomes" id="UP001281003">
    <property type="component" value="Unassembled WGS sequence"/>
</dbReference>
<evidence type="ECO:0000313" key="5">
    <source>
        <dbReference type="Proteomes" id="UP001281003"/>
    </source>
</evidence>
<comment type="caution">
    <text evidence="4">The sequence shown here is derived from an EMBL/GenBank/DDBJ whole genome shotgun (WGS) entry which is preliminary data.</text>
</comment>
<keyword evidence="2" id="KW-1133">Transmembrane helix</keyword>
<dbReference type="InterPro" id="IPR012472">
    <property type="entry name" value="MCP1_TM"/>
</dbReference>
<organism evidence="4 5">
    <name type="scientific">Sordaria brevicollis</name>
    <dbReference type="NCBI Taxonomy" id="83679"/>
    <lineage>
        <taxon>Eukaryota</taxon>
        <taxon>Fungi</taxon>
        <taxon>Dikarya</taxon>
        <taxon>Ascomycota</taxon>
        <taxon>Pezizomycotina</taxon>
        <taxon>Sordariomycetes</taxon>
        <taxon>Sordariomycetidae</taxon>
        <taxon>Sordariales</taxon>
        <taxon>Sordariaceae</taxon>
        <taxon>Sordaria</taxon>
    </lineage>
</organism>
<gene>
    <name evidence="4" type="ORF">B0T20DRAFT_380425</name>
</gene>
<feature type="transmembrane region" description="Helical" evidence="2">
    <location>
        <begin position="114"/>
        <end position="134"/>
    </location>
</feature>
<feature type="region of interest" description="Disordered" evidence="1">
    <location>
        <begin position="37"/>
        <end position="72"/>
    </location>
</feature>
<accession>A0AAE0PAK4</accession>